<accession>F9W9X0</accession>
<dbReference type="Proteomes" id="UP000000702">
    <property type="component" value="Unassembled WGS sequence"/>
</dbReference>
<dbReference type="InterPro" id="IPR000477">
    <property type="entry name" value="RT_dom"/>
</dbReference>
<comment type="caution">
    <text evidence="2">The sequence shown here is derived from an EMBL/GenBank/DDBJ whole genome shotgun (WGS) entry which is preliminary data.</text>
</comment>
<dbReference type="OMA" id="CTHAKIC"/>
<dbReference type="PANTHER" id="PTHR19446">
    <property type="entry name" value="REVERSE TRANSCRIPTASES"/>
    <property type="match status" value="1"/>
</dbReference>
<dbReference type="EMBL" id="CAEQ01001360">
    <property type="protein sequence ID" value="CCD14025.1"/>
    <property type="molecule type" value="Genomic_DNA"/>
</dbReference>
<reference evidence="3" key="1">
    <citation type="submission" date="2011-07" db="EMBL/GenBank/DDBJ databases">
        <title>Divergent evolution of antigenic variation in African trypanosomes.</title>
        <authorList>
            <person name="Jackson A.P."/>
            <person name="Berry A."/>
            <person name="Allison H.C."/>
            <person name="Burton P."/>
            <person name="Anderson J."/>
            <person name="Aslett M."/>
            <person name="Brown R."/>
            <person name="Corton N."/>
            <person name="Harris D."/>
            <person name="Hauser H."/>
            <person name="Gamble J."/>
            <person name="Gilderthorp R."/>
            <person name="McQuillan J."/>
            <person name="Quail M.A."/>
            <person name="Sanders M."/>
            <person name="Van Tonder A."/>
            <person name="Ginger M.L."/>
            <person name="Donelson J.E."/>
            <person name="Field M.C."/>
            <person name="Barry J.D."/>
            <person name="Berriman M."/>
            <person name="Hertz-Fowler C."/>
        </authorList>
    </citation>
    <scope>NUCLEOTIDE SEQUENCE [LARGE SCALE GENOMIC DNA]</scope>
    <source>
        <strain evidence="3">IL3000</strain>
    </source>
</reference>
<name>F9W9X0_TRYCI</name>
<dbReference type="SUPFAM" id="SSF56672">
    <property type="entry name" value="DNA/RNA polymerases"/>
    <property type="match status" value="1"/>
</dbReference>
<dbReference type="VEuPathDB" id="TriTrypDB:TcIL3000_0_47050"/>
<proteinExistence type="predicted"/>
<reference evidence="2 3" key="2">
    <citation type="journal article" date="2012" name="Proc. Natl. Acad. Sci. U.S.A.">
        <title>Antigenic diversity is generated by distinct evolutionary mechanisms in African trypanosome species.</title>
        <authorList>
            <person name="Jackson A.P."/>
            <person name="Berry A."/>
            <person name="Aslett M."/>
            <person name="Allison H.C."/>
            <person name="Burton P."/>
            <person name="Vavrova-Anderson J."/>
            <person name="Brown R."/>
            <person name="Browne H."/>
            <person name="Corton N."/>
            <person name="Hauser H."/>
            <person name="Gamble J."/>
            <person name="Gilderthorp R."/>
            <person name="Marcello L."/>
            <person name="McQuillan J."/>
            <person name="Otto T.D."/>
            <person name="Quail M.A."/>
            <person name="Sanders M.J."/>
            <person name="van Tonder A."/>
            <person name="Ginger M.L."/>
            <person name="Field M.C."/>
            <person name="Barry J.D."/>
            <person name="Hertz-Fowler C."/>
            <person name="Berriman M."/>
        </authorList>
    </citation>
    <scope>NUCLEOTIDE SEQUENCE [LARGE SCALE GENOMIC DNA]</scope>
    <source>
        <strain evidence="2 3">IL3000</strain>
    </source>
</reference>
<gene>
    <name evidence="2" type="ORF">TCIL3000_0_47050</name>
</gene>
<evidence type="ECO:0000313" key="3">
    <source>
        <dbReference type="Proteomes" id="UP000000702"/>
    </source>
</evidence>
<dbReference type="AlphaFoldDB" id="F9W9X0"/>
<evidence type="ECO:0000259" key="1">
    <source>
        <dbReference type="PROSITE" id="PS50878"/>
    </source>
</evidence>
<dbReference type="InterPro" id="IPR043502">
    <property type="entry name" value="DNA/RNA_pol_sf"/>
</dbReference>
<organism evidence="2 3">
    <name type="scientific">Trypanosoma congolense (strain IL3000)</name>
    <dbReference type="NCBI Taxonomy" id="1068625"/>
    <lineage>
        <taxon>Eukaryota</taxon>
        <taxon>Discoba</taxon>
        <taxon>Euglenozoa</taxon>
        <taxon>Kinetoplastea</taxon>
        <taxon>Metakinetoplastina</taxon>
        <taxon>Trypanosomatida</taxon>
        <taxon>Trypanosomatidae</taxon>
        <taxon>Trypanosoma</taxon>
        <taxon>Nannomonas</taxon>
    </lineage>
</organism>
<sequence>MQVSSAVRQRENREKATAVFIDYERAFNSVDHGCVIEVLKAFGVEVHFVARIVRLLQGRTAQVRVSSIKSDDTQITCGVPQGSVLGPLLLLITVVESPSRLLNEIQGFMHGFFGDDLTIICTHAKICRRFRKRRRRAWIASPVGQRSSLWRPQQRGRCTRCLDPATKIC</sequence>
<dbReference type="PROSITE" id="PS50878">
    <property type="entry name" value="RT_POL"/>
    <property type="match status" value="1"/>
</dbReference>
<protein>
    <submittedName>
        <fullName evidence="2">WGS project CAEQ00000000 data, annotated contig 1907</fullName>
    </submittedName>
</protein>
<feature type="domain" description="Reverse transcriptase" evidence="1">
    <location>
        <begin position="1"/>
        <end position="169"/>
    </location>
</feature>
<keyword evidence="3" id="KW-1185">Reference proteome</keyword>
<evidence type="ECO:0000313" key="2">
    <source>
        <dbReference type="EMBL" id="CCD14025.1"/>
    </source>
</evidence>
<dbReference type="Pfam" id="PF00078">
    <property type="entry name" value="RVT_1"/>
    <property type="match status" value="1"/>
</dbReference>